<evidence type="ECO:0000256" key="18">
    <source>
        <dbReference type="ARBA" id="ARBA00029828"/>
    </source>
</evidence>
<comment type="subunit">
    <text evidence="5">Binds to both phosphatidylinositol (PI) and phosphatidylinositol 3,5-bisphosphate (PIP2).</text>
</comment>
<dbReference type="CDD" id="cd00519">
    <property type="entry name" value="Lipase_3"/>
    <property type="match status" value="1"/>
</dbReference>
<evidence type="ECO:0000256" key="15">
    <source>
        <dbReference type="ARBA" id="ARBA00023136"/>
    </source>
</evidence>
<comment type="function">
    <text evidence="17">Lipase which is essential for lysis of subvacuolar cytoplasm to vacuole targeted bodies and intravacuolar autophagic bodies. Involved in the lysis of intravacuolar multivesicular body (MVB) vesicles. The intravacuolar membrane disintegration by ATG15 is critical to life span extension.</text>
</comment>
<keyword evidence="13" id="KW-0072">Autophagy</keyword>
<dbReference type="Pfam" id="PF01764">
    <property type="entry name" value="Lipase_3"/>
    <property type="match status" value="1"/>
</dbReference>
<dbReference type="GO" id="GO:0034496">
    <property type="term" value="P:multivesicular body membrane disassembly"/>
    <property type="evidence" value="ECO:0007669"/>
    <property type="project" value="TreeGrafter"/>
</dbReference>
<dbReference type="Gene3D" id="3.40.50.1820">
    <property type="entry name" value="alpha/beta hydrolase"/>
    <property type="match status" value="1"/>
</dbReference>
<comment type="catalytic activity">
    <reaction evidence="1">
        <text>a triacylglycerol + H2O = a diacylglycerol + a fatty acid + H(+)</text>
        <dbReference type="Rhea" id="RHEA:12044"/>
        <dbReference type="ChEBI" id="CHEBI:15377"/>
        <dbReference type="ChEBI" id="CHEBI:15378"/>
        <dbReference type="ChEBI" id="CHEBI:17855"/>
        <dbReference type="ChEBI" id="CHEBI:18035"/>
        <dbReference type="ChEBI" id="CHEBI:28868"/>
        <dbReference type="EC" id="3.1.1.3"/>
    </reaction>
</comment>
<evidence type="ECO:0000259" key="20">
    <source>
        <dbReference type="Pfam" id="PF01764"/>
    </source>
</evidence>
<comment type="subcellular location">
    <subcellularLocation>
        <location evidence="3">Endosome</location>
        <location evidence="3">Multivesicular body membrane</location>
        <topology evidence="3">Single-pass type II membrane protein</topology>
    </subcellularLocation>
    <subcellularLocation>
        <location evidence="2">Prevacuolar compartment membrane</location>
        <topology evidence="2">Single-pass type II membrane protein</topology>
    </subcellularLocation>
</comment>
<dbReference type="GO" id="GO:0005775">
    <property type="term" value="C:vacuolar lumen"/>
    <property type="evidence" value="ECO:0007669"/>
    <property type="project" value="TreeGrafter"/>
</dbReference>
<feature type="domain" description="Fungal lipase-type" evidence="20">
    <location>
        <begin position="397"/>
        <end position="430"/>
    </location>
</feature>
<dbReference type="PANTHER" id="PTHR47175">
    <property type="entry name" value="LIPASE ATG15-RELATED"/>
    <property type="match status" value="1"/>
</dbReference>
<dbReference type="GO" id="GO:0046461">
    <property type="term" value="P:neutral lipid catabolic process"/>
    <property type="evidence" value="ECO:0007669"/>
    <property type="project" value="TreeGrafter"/>
</dbReference>
<evidence type="ECO:0000256" key="16">
    <source>
        <dbReference type="ARBA" id="ARBA00023180"/>
    </source>
</evidence>
<keyword evidence="15 19" id="KW-0472">Membrane</keyword>
<evidence type="ECO:0000256" key="1">
    <source>
        <dbReference type="ARBA" id="ARBA00001024"/>
    </source>
</evidence>
<keyword evidence="22" id="KW-1185">Reference proteome</keyword>
<evidence type="ECO:0000256" key="12">
    <source>
        <dbReference type="ARBA" id="ARBA00022989"/>
    </source>
</evidence>
<evidence type="ECO:0000256" key="17">
    <source>
        <dbReference type="ARBA" id="ARBA00024663"/>
    </source>
</evidence>
<evidence type="ECO:0000313" key="22">
    <source>
        <dbReference type="Proteomes" id="UP001140011"/>
    </source>
</evidence>
<dbReference type="InterPro" id="IPR002921">
    <property type="entry name" value="Fungal_lipase-type"/>
</dbReference>
<keyword evidence="12 19" id="KW-1133">Transmembrane helix</keyword>
<reference evidence="21" key="1">
    <citation type="submission" date="2022-07" db="EMBL/GenBank/DDBJ databases">
        <title>Phylogenomic reconstructions and comparative analyses of Kickxellomycotina fungi.</title>
        <authorList>
            <person name="Reynolds N.K."/>
            <person name="Stajich J.E."/>
            <person name="Barry K."/>
            <person name="Grigoriev I.V."/>
            <person name="Crous P."/>
            <person name="Smith M.E."/>
        </authorList>
    </citation>
    <scope>NUCLEOTIDE SEQUENCE</scope>
    <source>
        <strain evidence="21">BCRC 34297</strain>
    </source>
</reference>
<dbReference type="SUPFAM" id="SSF53474">
    <property type="entry name" value="alpha/beta-Hydrolases"/>
    <property type="match status" value="1"/>
</dbReference>
<evidence type="ECO:0000256" key="7">
    <source>
        <dbReference type="ARBA" id="ARBA00022692"/>
    </source>
</evidence>
<name>A0A9W8GWG5_9FUNG</name>
<keyword evidence="9 21" id="KW-0378">Hydrolase</keyword>
<dbReference type="InterPro" id="IPR029058">
    <property type="entry name" value="AB_hydrolase_fold"/>
</dbReference>
<dbReference type="GO" id="GO:0032585">
    <property type="term" value="C:multivesicular body membrane"/>
    <property type="evidence" value="ECO:0007669"/>
    <property type="project" value="UniProtKB-SubCell"/>
</dbReference>
<dbReference type="OrthoDB" id="58570at2759"/>
<keyword evidence="16" id="KW-0325">Glycoprotein</keyword>
<feature type="transmembrane region" description="Helical" evidence="19">
    <location>
        <begin position="21"/>
        <end position="42"/>
    </location>
</feature>
<evidence type="ECO:0000256" key="11">
    <source>
        <dbReference type="ARBA" id="ARBA00022968"/>
    </source>
</evidence>
<keyword evidence="10" id="KW-0442">Lipid degradation</keyword>
<accession>A0A9W8GWG5</accession>
<organism evidence="21 22">
    <name type="scientific">Coemansia pectinata</name>
    <dbReference type="NCBI Taxonomy" id="1052879"/>
    <lineage>
        <taxon>Eukaryota</taxon>
        <taxon>Fungi</taxon>
        <taxon>Fungi incertae sedis</taxon>
        <taxon>Zoopagomycota</taxon>
        <taxon>Kickxellomycotina</taxon>
        <taxon>Kickxellomycetes</taxon>
        <taxon>Kickxellales</taxon>
        <taxon>Kickxellaceae</taxon>
        <taxon>Coemansia</taxon>
    </lineage>
</organism>
<dbReference type="InterPro" id="IPR050805">
    <property type="entry name" value="ATG15_Lipase"/>
</dbReference>
<sequence>MGHPETDRHPTTGQQGRRRTGVVVAKVVLAALLLAAVGRYFGGPIEMIPWRPGADSPGTRPVATPILQLREVYQQSTPKPPESLTALSVQGTEAGRMALRAWYDDQATLARQRGYAFPFRLARWDGAEAQRARDAKRAGTWLSRLFSGDIAALSSEQQQLAAQHTLSFASSEPFAISVDDGARVAAGGGAESVRATATARMLRRMRSDYLASKHGRQYSYWSETPERGGAGLVSNISAEDDGTPAGRWKYYIDDGLLVPNITHKPTLVHLARMAANAYQPTTSETWEPLGDRWDTHESFGWTDDGVRGHVFADDRNTTVVVTLKGTSSTFFLGGGSETSARDKFNDNRLFSCCCAYVDFTWSTVCDCHRPGAKCSTTCLMNELNDEGADNYFFAAAQIIMDVIKHYPDADVILTGHSLGGSLAALMGLTLGIPAVGFEAVGDRMAARRLHLPLPPAVALERLPLFHVGNTADPVFMGMCTGRTSSCYYAGYALESKCHNGRIMVFDTVARRNWRMDIRHHRINEVLYLVFEPWGITDPEETIPLLLPEDKDCVDCGLWTFFDEDSPR</sequence>
<evidence type="ECO:0000256" key="6">
    <source>
        <dbReference type="ARBA" id="ARBA00013279"/>
    </source>
</evidence>
<dbReference type="EC" id="3.1.1.3" evidence="6"/>
<keyword evidence="8" id="KW-0967">Endosome</keyword>
<keyword evidence="14" id="KW-0443">Lipid metabolism</keyword>
<gene>
    <name evidence="21" type="primary">ATG15</name>
    <name evidence="21" type="ORF">GGI19_002110</name>
</gene>
<evidence type="ECO:0000256" key="5">
    <source>
        <dbReference type="ARBA" id="ARBA00011137"/>
    </source>
</evidence>
<evidence type="ECO:0000256" key="2">
    <source>
        <dbReference type="ARBA" id="ARBA00004270"/>
    </source>
</evidence>
<keyword evidence="11" id="KW-0735">Signal-anchor</keyword>
<evidence type="ECO:0000256" key="14">
    <source>
        <dbReference type="ARBA" id="ARBA00023098"/>
    </source>
</evidence>
<evidence type="ECO:0000256" key="19">
    <source>
        <dbReference type="SAM" id="Phobius"/>
    </source>
</evidence>
<evidence type="ECO:0000256" key="9">
    <source>
        <dbReference type="ARBA" id="ARBA00022801"/>
    </source>
</evidence>
<dbReference type="GO" id="GO:0004806">
    <property type="term" value="F:triacylglycerol lipase activity"/>
    <property type="evidence" value="ECO:0007669"/>
    <property type="project" value="UniProtKB-EC"/>
</dbReference>
<evidence type="ECO:0000313" key="21">
    <source>
        <dbReference type="EMBL" id="KAJ2754845.1"/>
    </source>
</evidence>
<protein>
    <recommendedName>
        <fullName evidence="6">triacylglycerol lipase</fullName>
        <ecNumber evidence="6">3.1.1.3</ecNumber>
    </recommendedName>
    <alternativeName>
        <fullName evidence="18">Autophagy-related protein 15</fullName>
    </alternativeName>
</protein>
<keyword evidence="7 19" id="KW-0812">Transmembrane</keyword>
<evidence type="ECO:0000256" key="8">
    <source>
        <dbReference type="ARBA" id="ARBA00022753"/>
    </source>
</evidence>
<dbReference type="PANTHER" id="PTHR47175:SF2">
    <property type="entry name" value="LIPASE ATG15-RELATED"/>
    <property type="match status" value="1"/>
</dbReference>
<dbReference type="GO" id="GO:0004620">
    <property type="term" value="F:phospholipase activity"/>
    <property type="evidence" value="ECO:0007669"/>
    <property type="project" value="TreeGrafter"/>
</dbReference>
<evidence type="ECO:0000256" key="3">
    <source>
        <dbReference type="ARBA" id="ARBA00004343"/>
    </source>
</evidence>
<dbReference type="GO" id="GO:0006660">
    <property type="term" value="P:phosphatidylserine catabolic process"/>
    <property type="evidence" value="ECO:0007669"/>
    <property type="project" value="TreeGrafter"/>
</dbReference>
<evidence type="ECO:0000256" key="4">
    <source>
        <dbReference type="ARBA" id="ARBA00010701"/>
    </source>
</evidence>
<comment type="similarity">
    <text evidence="4">Belongs to the AB hydrolase superfamily. Lipase family.</text>
</comment>
<dbReference type="GO" id="GO:0034727">
    <property type="term" value="P:piecemeal microautophagy of the nucleus"/>
    <property type="evidence" value="ECO:0007669"/>
    <property type="project" value="TreeGrafter"/>
</dbReference>
<comment type="caution">
    <text evidence="21">The sequence shown here is derived from an EMBL/GenBank/DDBJ whole genome shotgun (WGS) entry which is preliminary data.</text>
</comment>
<proteinExistence type="inferred from homology"/>
<dbReference type="EMBL" id="JANBUH010000092">
    <property type="protein sequence ID" value="KAJ2754845.1"/>
    <property type="molecule type" value="Genomic_DNA"/>
</dbReference>
<evidence type="ECO:0000256" key="13">
    <source>
        <dbReference type="ARBA" id="ARBA00023006"/>
    </source>
</evidence>
<dbReference type="Proteomes" id="UP001140011">
    <property type="component" value="Unassembled WGS sequence"/>
</dbReference>
<dbReference type="AlphaFoldDB" id="A0A9W8GWG5"/>
<evidence type="ECO:0000256" key="10">
    <source>
        <dbReference type="ARBA" id="ARBA00022963"/>
    </source>
</evidence>